<evidence type="ECO:0000313" key="4">
    <source>
        <dbReference type="EMBL" id="NGO73424.1"/>
    </source>
</evidence>
<evidence type="ECO:0000313" key="5">
    <source>
        <dbReference type="Proteomes" id="UP000477722"/>
    </source>
</evidence>
<name>A0A6G4X9J7_9ACTN</name>
<dbReference type="Proteomes" id="UP000477722">
    <property type="component" value="Unassembled WGS sequence"/>
</dbReference>
<feature type="domain" description="N-acetyltransferase" evidence="3">
    <location>
        <begin position="3"/>
        <end position="159"/>
    </location>
</feature>
<comment type="caution">
    <text evidence="4">The sequence shown here is derived from an EMBL/GenBank/DDBJ whole genome shotgun (WGS) entry which is preliminary data.</text>
</comment>
<evidence type="ECO:0000259" key="3">
    <source>
        <dbReference type="PROSITE" id="PS51186"/>
    </source>
</evidence>
<dbReference type="InterPro" id="IPR016181">
    <property type="entry name" value="Acyl_CoA_acyltransferase"/>
</dbReference>
<reference evidence="4 5" key="1">
    <citation type="submission" date="2020-02" db="EMBL/GenBank/DDBJ databases">
        <title>Whole-genome analyses of novel actinobacteria.</title>
        <authorList>
            <person name="Sahin N."/>
            <person name="Tatar D."/>
        </authorList>
    </citation>
    <scope>NUCLEOTIDE SEQUENCE [LARGE SCALE GENOMIC DNA]</scope>
    <source>
        <strain evidence="4 5">SB3404</strain>
    </source>
</reference>
<dbReference type="AlphaFoldDB" id="A0A6G4X9J7"/>
<dbReference type="PANTHER" id="PTHR43877">
    <property type="entry name" value="AMINOALKYLPHOSPHONATE N-ACETYLTRANSFERASE-RELATED-RELATED"/>
    <property type="match status" value="1"/>
</dbReference>
<accession>A0A6G4X9J7</accession>
<dbReference type="PROSITE" id="PS51186">
    <property type="entry name" value="GNAT"/>
    <property type="match status" value="1"/>
</dbReference>
<dbReference type="RefSeq" id="WP_165303069.1">
    <property type="nucleotide sequence ID" value="NZ_JAAKZZ010000728.1"/>
</dbReference>
<dbReference type="InterPro" id="IPR000182">
    <property type="entry name" value="GNAT_dom"/>
</dbReference>
<organism evidence="4 5">
    <name type="scientific">Streptomyces boncukensis</name>
    <dbReference type="NCBI Taxonomy" id="2711219"/>
    <lineage>
        <taxon>Bacteria</taxon>
        <taxon>Bacillati</taxon>
        <taxon>Actinomycetota</taxon>
        <taxon>Actinomycetes</taxon>
        <taxon>Kitasatosporales</taxon>
        <taxon>Streptomycetaceae</taxon>
        <taxon>Streptomyces</taxon>
    </lineage>
</organism>
<proteinExistence type="predicted"/>
<dbReference type="Gene3D" id="3.40.630.30">
    <property type="match status" value="1"/>
</dbReference>
<keyword evidence="2" id="KW-0012">Acyltransferase</keyword>
<protein>
    <submittedName>
        <fullName evidence="4">GNAT family N-acetyltransferase</fullName>
    </submittedName>
</protein>
<evidence type="ECO:0000256" key="2">
    <source>
        <dbReference type="ARBA" id="ARBA00023315"/>
    </source>
</evidence>
<evidence type="ECO:0000256" key="1">
    <source>
        <dbReference type="ARBA" id="ARBA00022679"/>
    </source>
</evidence>
<dbReference type="GO" id="GO:0016747">
    <property type="term" value="F:acyltransferase activity, transferring groups other than amino-acyl groups"/>
    <property type="evidence" value="ECO:0007669"/>
    <property type="project" value="InterPro"/>
</dbReference>
<sequence>MTVIVREFQPEDAEAVAGVRRAAVPYLVCTGEALLWEMTSYPAARRNGALVAEEADGTLIGCAQSGLVAGTGPGGEGYLHTVVRPEATGRGAGAALAAAGERRLAGLGAGKVLTWVPDDGRSPGFAERRGYARSRTARFLGLDLARAPLPALPEPLPAGAALRTVADFGDDLRPLYEADVECAADEPGDVETGPTAYEDWLRLNWRRPDFDAELSSVALVGGEVAAYSVAQTDGVDRYWSGMTGTRRAFRGRGLARLAKLDSLLRSRAAGYRHAYTGNDASNAPMLAINHGFGYTLAGSEWRYVREL</sequence>
<dbReference type="SUPFAM" id="SSF55729">
    <property type="entry name" value="Acyl-CoA N-acyltransferases (Nat)"/>
    <property type="match status" value="2"/>
</dbReference>
<dbReference type="InterPro" id="IPR050832">
    <property type="entry name" value="Bact_Acetyltransf"/>
</dbReference>
<keyword evidence="5" id="KW-1185">Reference proteome</keyword>
<gene>
    <name evidence="4" type="ORF">G5C65_34855</name>
</gene>
<dbReference type="EMBL" id="JAAKZZ010000728">
    <property type="protein sequence ID" value="NGO73424.1"/>
    <property type="molecule type" value="Genomic_DNA"/>
</dbReference>
<dbReference type="PANTHER" id="PTHR43877:SF1">
    <property type="entry name" value="ACETYLTRANSFERASE"/>
    <property type="match status" value="1"/>
</dbReference>
<dbReference type="Pfam" id="PF00583">
    <property type="entry name" value="Acetyltransf_1"/>
    <property type="match status" value="1"/>
</dbReference>
<keyword evidence="1 4" id="KW-0808">Transferase</keyword>